<evidence type="ECO:0000313" key="3">
    <source>
        <dbReference type="Proteomes" id="UP000235371"/>
    </source>
</evidence>
<dbReference type="PANTHER" id="PTHR34776">
    <property type="entry name" value="F17F16.3 PROTEIN"/>
    <property type="match status" value="1"/>
</dbReference>
<dbReference type="GeneID" id="36581696"/>
<dbReference type="OrthoDB" id="1028014at2759"/>
<evidence type="ECO:0000313" key="2">
    <source>
        <dbReference type="EMBL" id="PMD67071.1"/>
    </source>
</evidence>
<dbReference type="AlphaFoldDB" id="A0A2J6TVQ7"/>
<feature type="region of interest" description="Disordered" evidence="1">
    <location>
        <begin position="1"/>
        <end position="154"/>
    </location>
</feature>
<feature type="compositionally biased region" description="Basic and acidic residues" evidence="1">
    <location>
        <begin position="139"/>
        <end position="148"/>
    </location>
</feature>
<dbReference type="STRING" id="1095630.A0A2J6TVQ7"/>
<protein>
    <recommendedName>
        <fullName evidence="4">BTB domain transcription factor</fullName>
    </recommendedName>
</protein>
<dbReference type="RefSeq" id="XP_024743975.1">
    <property type="nucleotide sequence ID" value="XM_024873616.1"/>
</dbReference>
<feature type="compositionally biased region" description="Basic and acidic residues" evidence="1">
    <location>
        <begin position="106"/>
        <end position="132"/>
    </location>
</feature>
<name>A0A2J6TVQ7_9HELO</name>
<dbReference type="EMBL" id="KZ613740">
    <property type="protein sequence ID" value="PMD67071.1"/>
    <property type="molecule type" value="Genomic_DNA"/>
</dbReference>
<organism evidence="2 3">
    <name type="scientific">Hyaloscypha bicolor E</name>
    <dbReference type="NCBI Taxonomy" id="1095630"/>
    <lineage>
        <taxon>Eukaryota</taxon>
        <taxon>Fungi</taxon>
        <taxon>Dikarya</taxon>
        <taxon>Ascomycota</taxon>
        <taxon>Pezizomycotina</taxon>
        <taxon>Leotiomycetes</taxon>
        <taxon>Helotiales</taxon>
        <taxon>Hyaloscyphaceae</taxon>
        <taxon>Hyaloscypha</taxon>
        <taxon>Hyaloscypha bicolor</taxon>
    </lineage>
</organism>
<feature type="compositionally biased region" description="Basic residues" evidence="1">
    <location>
        <begin position="36"/>
        <end position="48"/>
    </location>
</feature>
<proteinExistence type="predicted"/>
<reference evidence="2 3" key="1">
    <citation type="submission" date="2016-04" db="EMBL/GenBank/DDBJ databases">
        <title>A degradative enzymes factory behind the ericoid mycorrhizal symbiosis.</title>
        <authorList>
            <consortium name="DOE Joint Genome Institute"/>
            <person name="Martino E."/>
            <person name="Morin E."/>
            <person name="Grelet G."/>
            <person name="Kuo A."/>
            <person name="Kohler A."/>
            <person name="Daghino S."/>
            <person name="Barry K."/>
            <person name="Choi C."/>
            <person name="Cichocki N."/>
            <person name="Clum A."/>
            <person name="Copeland A."/>
            <person name="Hainaut M."/>
            <person name="Haridas S."/>
            <person name="Labutti K."/>
            <person name="Lindquist E."/>
            <person name="Lipzen A."/>
            <person name="Khouja H.-R."/>
            <person name="Murat C."/>
            <person name="Ohm R."/>
            <person name="Olson A."/>
            <person name="Spatafora J."/>
            <person name="Veneault-Fourrey C."/>
            <person name="Henrissat B."/>
            <person name="Grigoriev I."/>
            <person name="Martin F."/>
            <person name="Perotto S."/>
        </authorList>
    </citation>
    <scope>NUCLEOTIDE SEQUENCE [LARGE SCALE GENOMIC DNA]</scope>
    <source>
        <strain evidence="2 3">E</strain>
    </source>
</reference>
<keyword evidence="3" id="KW-1185">Reference proteome</keyword>
<accession>A0A2J6TVQ7</accession>
<gene>
    <name evidence="2" type="ORF">K444DRAFT_515649</name>
</gene>
<sequence>MATTRSSTGSAKSSPVPAKKANRKRSAESQSSPPAKRGRPAKVKKAKQQKTAEDTMTGVGNDKDVAKQINDASEEQADGNGKDGEVDSMQVNKSQEQENEESEDASADKTDAKPKGAQDGEKNAFGEVKADASEVNADAQKEKEEKGEPITNNSKSVLEDDAHAAVIPSSILERGIMYLFFHAYVGVENPQGIEDVAQSYIVLRPLPLGTQLHEGPLEDSGDARLLALPKNVLPMSGKDRFLFFVEKTKTTVKEIREYFATNEYAAKIADPSVILATQPIVEAAYAITSNGRESHLAYYITRPSISDELQIEHGLHYKGSFICSVKNPSAPGPANATFDTPAEYPEGIQKKFRNLRWMPLEPELLNHQNTQLLLIGEGEGGIGRVLVEQSKDAKYDEKEKEKLDEEDHDRVKHLEQMDPVFESLNLSSDYPKMLTSWK</sequence>
<evidence type="ECO:0000256" key="1">
    <source>
        <dbReference type="SAM" id="MobiDB-lite"/>
    </source>
</evidence>
<evidence type="ECO:0008006" key="4">
    <source>
        <dbReference type="Google" id="ProtNLM"/>
    </source>
</evidence>
<dbReference type="InParanoid" id="A0A2J6TVQ7"/>
<dbReference type="Proteomes" id="UP000235371">
    <property type="component" value="Unassembled WGS sequence"/>
</dbReference>
<feature type="compositionally biased region" description="Polar residues" evidence="1">
    <location>
        <begin position="1"/>
        <end position="13"/>
    </location>
</feature>
<dbReference type="PANTHER" id="PTHR34776:SF1">
    <property type="entry name" value="F17F16.3 PROTEIN"/>
    <property type="match status" value="1"/>
</dbReference>